<dbReference type="PROSITE" id="PS00922">
    <property type="entry name" value="TRANSGLYCOSYLASE"/>
    <property type="match status" value="1"/>
</dbReference>
<gene>
    <name evidence="3" type="ORF">EYC82_13970</name>
</gene>
<comment type="caution">
    <text evidence="3">The sequence shown here is derived from an EMBL/GenBank/DDBJ whole genome shotgun (WGS) entry which is preliminary data.</text>
</comment>
<dbReference type="Proteomes" id="UP001143304">
    <property type="component" value="Unassembled WGS sequence"/>
</dbReference>
<feature type="domain" description="Transglycosylase SLT" evidence="2">
    <location>
        <begin position="109"/>
        <end position="211"/>
    </location>
</feature>
<dbReference type="EMBL" id="SHNO01000001">
    <property type="protein sequence ID" value="MCX2978469.1"/>
    <property type="molecule type" value="Genomic_DNA"/>
</dbReference>
<evidence type="ECO:0000313" key="3">
    <source>
        <dbReference type="EMBL" id="MCX2978469.1"/>
    </source>
</evidence>
<organism evidence="3 4">
    <name type="scientific">Candidatus Marimicrobium litorale</name>
    <dbReference type="NCBI Taxonomy" id="2518991"/>
    <lineage>
        <taxon>Bacteria</taxon>
        <taxon>Pseudomonadati</taxon>
        <taxon>Pseudomonadota</taxon>
        <taxon>Gammaproteobacteria</taxon>
        <taxon>Cellvibrionales</taxon>
        <taxon>Halieaceae</taxon>
        <taxon>Marimicrobium</taxon>
    </lineage>
</organism>
<name>A0ABT3T8U4_9GAMM</name>
<sequence>MGVMKTGGRSGVRVGFGSGVLFALLAALPLRADEASAVLSNVPEGSQERGQADIQVFKYTDQTGVRSYSDTPPVGLHYTVMKFDCFACNPTSSVDWNTIPLQLRAFGTAINTASKRYRVDPALVRAVIHAESAFRPQAVSSKGAMGLMQLMPGTAQDMGVANAMAPEENIHGGVKYLARLLDQNRGDTRLATAAYNAGPGAVRRHNGVPPFAETQTYVERVKILHARYRKAMGKRFSGRVIAGAES</sequence>
<dbReference type="InterPro" id="IPR023346">
    <property type="entry name" value="Lysozyme-like_dom_sf"/>
</dbReference>
<dbReference type="PANTHER" id="PTHR37423">
    <property type="entry name" value="SOLUBLE LYTIC MUREIN TRANSGLYCOSYLASE-RELATED"/>
    <property type="match status" value="1"/>
</dbReference>
<evidence type="ECO:0000256" key="1">
    <source>
        <dbReference type="ARBA" id="ARBA00007734"/>
    </source>
</evidence>
<comment type="similarity">
    <text evidence="1">Belongs to the transglycosylase Slt family.</text>
</comment>
<dbReference type="Gene3D" id="1.10.530.10">
    <property type="match status" value="1"/>
</dbReference>
<dbReference type="SUPFAM" id="SSF53955">
    <property type="entry name" value="Lysozyme-like"/>
    <property type="match status" value="1"/>
</dbReference>
<proteinExistence type="inferred from homology"/>
<accession>A0ABT3T8U4</accession>
<dbReference type="Pfam" id="PF01464">
    <property type="entry name" value="SLT"/>
    <property type="match status" value="1"/>
</dbReference>
<protein>
    <submittedName>
        <fullName evidence="3">Lytic transglycosylase domain-containing protein</fullName>
    </submittedName>
</protein>
<keyword evidence="4" id="KW-1185">Reference proteome</keyword>
<evidence type="ECO:0000313" key="4">
    <source>
        <dbReference type="Proteomes" id="UP001143304"/>
    </source>
</evidence>
<reference evidence="3" key="1">
    <citation type="submission" date="2019-02" db="EMBL/GenBank/DDBJ databases">
        <authorList>
            <person name="Li S.-H."/>
        </authorList>
    </citation>
    <scope>NUCLEOTIDE SEQUENCE</scope>
    <source>
        <strain evidence="3">IMCC11814</strain>
    </source>
</reference>
<dbReference type="InterPro" id="IPR008258">
    <property type="entry name" value="Transglycosylase_SLT_dom_1"/>
</dbReference>
<evidence type="ECO:0000259" key="2">
    <source>
        <dbReference type="Pfam" id="PF01464"/>
    </source>
</evidence>
<dbReference type="CDD" id="cd00254">
    <property type="entry name" value="LT-like"/>
    <property type="match status" value="1"/>
</dbReference>
<dbReference type="InterPro" id="IPR000189">
    <property type="entry name" value="Transglyc_AS"/>
</dbReference>
<dbReference type="PANTHER" id="PTHR37423:SF2">
    <property type="entry name" value="MEMBRANE-BOUND LYTIC MUREIN TRANSGLYCOSYLASE C"/>
    <property type="match status" value="1"/>
</dbReference>